<gene>
    <name evidence="1" type="ORF">Lyticum_00307</name>
</gene>
<reference evidence="1" key="1">
    <citation type="submission" date="2023-02" db="EMBL/GenBank/DDBJ databases">
        <title>Host association and intracellularity evolved multiple times independently in the Rickettsiales.</title>
        <authorList>
            <person name="Castelli M."/>
            <person name="Nardi T."/>
            <person name="Gammuto L."/>
            <person name="Bellinzona G."/>
            <person name="Sabaneyeva E."/>
            <person name="Potekhin A."/>
            <person name="Serra V."/>
            <person name="Petroni G."/>
            <person name="Sassera D."/>
        </authorList>
    </citation>
    <scope>NUCLEOTIDE SEQUENCE</scope>
    <source>
        <strain evidence="1">USBL-36I1</strain>
    </source>
</reference>
<dbReference type="EMBL" id="JARGYU010000001">
    <property type="protein sequence ID" value="MDZ5761140.1"/>
    <property type="molecule type" value="Genomic_DNA"/>
</dbReference>
<dbReference type="Proteomes" id="UP001289135">
    <property type="component" value="Unassembled WGS sequence"/>
</dbReference>
<dbReference type="InterPro" id="IPR005814">
    <property type="entry name" value="Aminotrans_3"/>
</dbReference>
<proteinExistence type="predicted"/>
<organism evidence="1 2">
    <name type="scientific">Lyticum sinuosum</name>
    <dbReference type="NCBI Taxonomy" id="1332059"/>
    <lineage>
        <taxon>Bacteria</taxon>
        <taxon>Pseudomonadati</taxon>
        <taxon>Pseudomonadota</taxon>
        <taxon>Alphaproteobacteria</taxon>
        <taxon>Rickettsiales</taxon>
        <taxon>Lyticum</taxon>
    </lineage>
</organism>
<protein>
    <submittedName>
        <fullName evidence="1">BioA-like domain protein</fullName>
    </submittedName>
</protein>
<sequence>MSLGKESGFHNNFTELLFDVLFIPYPSTWNNDKNIEIKEQNSILVLKDYINNNTDSIAAIIIEPLVQGASGMKFSTTQFIKTIVKFLLKLFI</sequence>
<dbReference type="Pfam" id="PF00202">
    <property type="entry name" value="Aminotran_3"/>
    <property type="match status" value="1"/>
</dbReference>
<dbReference type="SUPFAM" id="SSF53383">
    <property type="entry name" value="PLP-dependent transferases"/>
    <property type="match status" value="1"/>
</dbReference>
<dbReference type="AlphaFoldDB" id="A0AAE4VJG2"/>
<dbReference type="InterPro" id="IPR015421">
    <property type="entry name" value="PyrdxlP-dep_Trfase_major"/>
</dbReference>
<dbReference type="GO" id="GO:0008483">
    <property type="term" value="F:transaminase activity"/>
    <property type="evidence" value="ECO:0007669"/>
    <property type="project" value="InterPro"/>
</dbReference>
<dbReference type="GO" id="GO:0030170">
    <property type="term" value="F:pyridoxal phosphate binding"/>
    <property type="evidence" value="ECO:0007669"/>
    <property type="project" value="InterPro"/>
</dbReference>
<dbReference type="Gene3D" id="3.40.640.10">
    <property type="entry name" value="Type I PLP-dependent aspartate aminotransferase-like (Major domain)"/>
    <property type="match status" value="1"/>
</dbReference>
<evidence type="ECO:0000313" key="2">
    <source>
        <dbReference type="Proteomes" id="UP001289135"/>
    </source>
</evidence>
<evidence type="ECO:0000313" key="1">
    <source>
        <dbReference type="EMBL" id="MDZ5761140.1"/>
    </source>
</evidence>
<accession>A0AAE4VJG2</accession>
<name>A0AAE4VJG2_9RICK</name>
<dbReference type="InterPro" id="IPR015424">
    <property type="entry name" value="PyrdxlP-dep_Trfase"/>
</dbReference>
<keyword evidence="2" id="KW-1185">Reference proteome</keyword>
<comment type="caution">
    <text evidence="1">The sequence shown here is derived from an EMBL/GenBank/DDBJ whole genome shotgun (WGS) entry which is preliminary data.</text>
</comment>